<organism evidence="1 2">
    <name type="scientific">Pseudonocardia hispaniensis</name>
    <dbReference type="NCBI Taxonomy" id="904933"/>
    <lineage>
        <taxon>Bacteria</taxon>
        <taxon>Bacillati</taxon>
        <taxon>Actinomycetota</taxon>
        <taxon>Actinomycetes</taxon>
        <taxon>Pseudonocardiales</taxon>
        <taxon>Pseudonocardiaceae</taxon>
        <taxon>Pseudonocardia</taxon>
    </lineage>
</organism>
<protein>
    <submittedName>
        <fullName evidence="1">Uncharacterized protein</fullName>
    </submittedName>
</protein>
<evidence type="ECO:0000313" key="1">
    <source>
        <dbReference type="EMBL" id="MFC5993642.1"/>
    </source>
</evidence>
<accession>A0ABW1IZ83</accession>
<name>A0ABW1IZ83_9PSEU</name>
<dbReference type="RefSeq" id="WP_379583448.1">
    <property type="nucleotide sequence ID" value="NZ_JBHSQW010000010.1"/>
</dbReference>
<dbReference type="Proteomes" id="UP001596302">
    <property type="component" value="Unassembled WGS sequence"/>
</dbReference>
<proteinExistence type="predicted"/>
<keyword evidence="2" id="KW-1185">Reference proteome</keyword>
<dbReference type="EMBL" id="JBHSQW010000010">
    <property type="protein sequence ID" value="MFC5993642.1"/>
    <property type="molecule type" value="Genomic_DNA"/>
</dbReference>
<gene>
    <name evidence="1" type="ORF">ACFQE5_05375</name>
</gene>
<evidence type="ECO:0000313" key="2">
    <source>
        <dbReference type="Proteomes" id="UP001596302"/>
    </source>
</evidence>
<reference evidence="2" key="1">
    <citation type="journal article" date="2019" name="Int. J. Syst. Evol. Microbiol.">
        <title>The Global Catalogue of Microorganisms (GCM) 10K type strain sequencing project: providing services to taxonomists for standard genome sequencing and annotation.</title>
        <authorList>
            <consortium name="The Broad Institute Genomics Platform"/>
            <consortium name="The Broad Institute Genome Sequencing Center for Infectious Disease"/>
            <person name="Wu L."/>
            <person name="Ma J."/>
        </authorList>
    </citation>
    <scope>NUCLEOTIDE SEQUENCE [LARGE SCALE GENOMIC DNA]</scope>
    <source>
        <strain evidence="2">CCM 8391</strain>
    </source>
</reference>
<sequence length="116" mass="12851">MPIRVTAALDDLDEQYRAASELPMSTDIEHAHRAATLAVVCARRAGWWRMLECHAYRDPDTLSVYGHAALLARTHERDAARFWRQSARDWAARAAGDRHGFGLWATGDHLGGGAVA</sequence>
<comment type="caution">
    <text evidence="1">The sequence shown here is derived from an EMBL/GenBank/DDBJ whole genome shotgun (WGS) entry which is preliminary data.</text>
</comment>